<dbReference type="Proteomes" id="UP000004778">
    <property type="component" value="Unassembled WGS sequence"/>
</dbReference>
<evidence type="ECO:0000259" key="2">
    <source>
        <dbReference type="PROSITE" id="PS50006"/>
    </source>
</evidence>
<evidence type="ECO:0000313" key="4">
    <source>
        <dbReference type="Proteomes" id="UP000004778"/>
    </source>
</evidence>
<name>C0W4Q8_9ACTO</name>
<dbReference type="InterPro" id="IPR042287">
    <property type="entry name" value="FhaA_N_sf"/>
</dbReference>
<dbReference type="PANTHER" id="PTHR23308">
    <property type="entry name" value="NUCLEAR INHIBITOR OF PROTEIN PHOSPHATASE-1"/>
    <property type="match status" value="1"/>
</dbReference>
<keyword evidence="1" id="KW-0597">Phosphoprotein</keyword>
<dbReference type="eggNOG" id="COG1716">
    <property type="taxonomic scope" value="Bacteria"/>
</dbReference>
<feature type="domain" description="FHA" evidence="2">
    <location>
        <begin position="158"/>
        <end position="207"/>
    </location>
</feature>
<dbReference type="PROSITE" id="PS50006">
    <property type="entry name" value="FHA_DOMAIN"/>
    <property type="match status" value="1"/>
</dbReference>
<dbReference type="SMART" id="SM00240">
    <property type="entry name" value="FHA"/>
    <property type="match status" value="1"/>
</dbReference>
<sequence>MRNVGFLDRFEKGVENVAERAMSRFSGDVEPIEIASKLRETMDKRAASFARDRSVVPNVFRIRLSPSDVDRVDAWGRDEMVRQMEEVATSHASEQGYSFVGPVQVTFVADDALSSPAIEVESSTRRGAAAPAAAATASPTNPILDIDGQRYLLTGPVTVIGRGSEADIVVDDSGVSRRHLEIRLTQGHAIATDLGSTNGTYVEGHRIDAATLLDGNTLTVGRTRIMFWDGTHSSGVNR</sequence>
<protein>
    <submittedName>
        <fullName evidence="3">FHA domain protein</fullName>
    </submittedName>
</protein>
<dbReference type="Gene3D" id="2.60.200.20">
    <property type="match status" value="1"/>
</dbReference>
<dbReference type="InterPro" id="IPR000253">
    <property type="entry name" value="FHA_dom"/>
</dbReference>
<proteinExistence type="predicted"/>
<dbReference type="AlphaFoldDB" id="C0W4Q8"/>
<accession>C0W4Q8</accession>
<dbReference type="EMBL" id="ACFH01000056">
    <property type="protein sequence ID" value="EEH66283.1"/>
    <property type="molecule type" value="Genomic_DNA"/>
</dbReference>
<comment type="caution">
    <text evidence="3">The sequence shown here is derived from an EMBL/GenBank/DDBJ whole genome shotgun (WGS) entry which is preliminary data.</text>
</comment>
<dbReference type="CDD" id="cd00060">
    <property type="entry name" value="FHA"/>
    <property type="match status" value="1"/>
</dbReference>
<evidence type="ECO:0000256" key="1">
    <source>
        <dbReference type="ARBA" id="ARBA00022553"/>
    </source>
</evidence>
<evidence type="ECO:0000313" key="3">
    <source>
        <dbReference type="EMBL" id="EEH66283.1"/>
    </source>
</evidence>
<dbReference type="HOGENOM" id="CLU_047963_1_1_11"/>
<keyword evidence="4" id="KW-1185">Reference proteome</keyword>
<reference evidence="3 4" key="1">
    <citation type="submission" date="2009-01" db="EMBL/GenBank/DDBJ databases">
        <authorList>
            <person name="Qin X."/>
            <person name="Bachman B."/>
            <person name="Battles P."/>
            <person name="Bell A."/>
            <person name="Bess C."/>
            <person name="Bickham C."/>
            <person name="Chaboub L."/>
            <person name="Chen D."/>
            <person name="Coyle M."/>
            <person name="Deiros D.R."/>
            <person name="Dinh H."/>
            <person name="Forbes L."/>
            <person name="Fowler G."/>
            <person name="Francisco L."/>
            <person name="Fu Q."/>
            <person name="Gubbala S."/>
            <person name="Hale W."/>
            <person name="Han Y."/>
            <person name="Hemphill L."/>
            <person name="Highlander S.K."/>
            <person name="Hirani K."/>
            <person name="Hogues M."/>
            <person name="Jackson L."/>
            <person name="Jakkamsetti A."/>
            <person name="Javaid M."/>
            <person name="Jiang H."/>
            <person name="Korchina V."/>
            <person name="Kovar C."/>
            <person name="Lara F."/>
            <person name="Lee S."/>
            <person name="Mata R."/>
            <person name="Mathew T."/>
            <person name="Moen C."/>
            <person name="Morales K."/>
            <person name="Munidasa M."/>
            <person name="Nazareth L."/>
            <person name="Ngo R."/>
            <person name="Nguyen L."/>
            <person name="Okwuonu G."/>
            <person name="Ongeri F."/>
            <person name="Patil S."/>
            <person name="Petrosino J."/>
            <person name="Pham C."/>
            <person name="Pham P."/>
            <person name="Pu L.-L."/>
            <person name="Puazo M."/>
            <person name="Raj R."/>
            <person name="Reid J."/>
            <person name="Rouhana J."/>
            <person name="Saada N."/>
            <person name="Shang Y."/>
            <person name="Simmons D."/>
            <person name="Thornton R."/>
            <person name="Warren J."/>
            <person name="Weissenberger G."/>
            <person name="Zhang J."/>
            <person name="Zhang L."/>
            <person name="Zhou C."/>
            <person name="Zhu D."/>
            <person name="Muzny D."/>
            <person name="Worley K."/>
            <person name="Gibbs R."/>
        </authorList>
    </citation>
    <scope>NUCLEOTIDE SEQUENCE [LARGE SCALE GENOMIC DNA]</scope>
    <source>
        <strain evidence="3 4">DSM 15434</strain>
    </source>
</reference>
<dbReference type="SUPFAM" id="SSF49879">
    <property type="entry name" value="SMAD/FHA domain"/>
    <property type="match status" value="1"/>
</dbReference>
<dbReference type="Pfam" id="PF00498">
    <property type="entry name" value="FHA"/>
    <property type="match status" value="1"/>
</dbReference>
<gene>
    <name evidence="3" type="ORF">HMPREF0058_0852</name>
</gene>
<dbReference type="InterPro" id="IPR022128">
    <property type="entry name" value="FhaA_N"/>
</dbReference>
<dbReference type="Pfam" id="PF12401">
    <property type="entry name" value="FhaA_N"/>
    <property type="match status" value="1"/>
</dbReference>
<dbReference type="InterPro" id="IPR050923">
    <property type="entry name" value="Cell_Proc_Reg/RNA_Proc"/>
</dbReference>
<dbReference type="InterPro" id="IPR008984">
    <property type="entry name" value="SMAD_FHA_dom_sf"/>
</dbReference>
<dbReference type="Gene3D" id="3.30.2320.60">
    <property type="entry name" value="FhaA, phosphopeptide-binding domain (DUF3662)"/>
    <property type="match status" value="1"/>
</dbReference>
<organism evidence="3 4">
    <name type="scientific">Actinomyces urogenitalis DSM 15434</name>
    <dbReference type="NCBI Taxonomy" id="525246"/>
    <lineage>
        <taxon>Bacteria</taxon>
        <taxon>Bacillati</taxon>
        <taxon>Actinomycetota</taxon>
        <taxon>Actinomycetes</taxon>
        <taxon>Actinomycetales</taxon>
        <taxon>Actinomycetaceae</taxon>
        <taxon>Actinomyces</taxon>
    </lineage>
</organism>
<dbReference type="STRING" id="103621.GCA_001067145_01387"/>